<name>A0ABN2YS32_9ACTN</name>
<organism evidence="1 2">
    <name type="scientific">Actinomadura napierensis</name>
    <dbReference type="NCBI Taxonomy" id="267854"/>
    <lineage>
        <taxon>Bacteria</taxon>
        <taxon>Bacillati</taxon>
        <taxon>Actinomycetota</taxon>
        <taxon>Actinomycetes</taxon>
        <taxon>Streptosporangiales</taxon>
        <taxon>Thermomonosporaceae</taxon>
        <taxon>Actinomadura</taxon>
    </lineage>
</organism>
<evidence type="ECO:0000313" key="1">
    <source>
        <dbReference type="EMBL" id="GAA2131584.1"/>
    </source>
</evidence>
<proteinExistence type="predicted"/>
<comment type="caution">
    <text evidence="1">The sequence shown here is derived from an EMBL/GenBank/DDBJ whole genome shotgun (WGS) entry which is preliminary data.</text>
</comment>
<dbReference type="EMBL" id="BAAAMR010000016">
    <property type="protein sequence ID" value="GAA2131584.1"/>
    <property type="molecule type" value="Genomic_DNA"/>
</dbReference>
<dbReference type="Proteomes" id="UP001501020">
    <property type="component" value="Unassembled WGS sequence"/>
</dbReference>
<sequence>MQVRFAEDHISFLSYGFRGAMVHPMGMLTPAMIRDADWKAIRPEIRTARGETLFLPHDQKADLEAFCHRHGIAGVSRPDTWGDLLEPFLDTRIDADQERATIDRLHGAGFAQEAITGIRRRLAPIMLAYNFGAMVWEWIHLGLFDLLTAANASVIDPALQAELGDPAAFYEWTMAIAEHHR</sequence>
<accession>A0ABN2YS32</accession>
<gene>
    <name evidence="1" type="ORF">GCM10009727_24080</name>
</gene>
<keyword evidence="2" id="KW-1185">Reference proteome</keyword>
<evidence type="ECO:0000313" key="2">
    <source>
        <dbReference type="Proteomes" id="UP001501020"/>
    </source>
</evidence>
<protein>
    <submittedName>
        <fullName evidence="1">Uncharacterized protein</fullName>
    </submittedName>
</protein>
<reference evidence="1 2" key="1">
    <citation type="journal article" date="2019" name="Int. J. Syst. Evol. Microbiol.">
        <title>The Global Catalogue of Microorganisms (GCM) 10K type strain sequencing project: providing services to taxonomists for standard genome sequencing and annotation.</title>
        <authorList>
            <consortium name="The Broad Institute Genomics Platform"/>
            <consortium name="The Broad Institute Genome Sequencing Center for Infectious Disease"/>
            <person name="Wu L."/>
            <person name="Ma J."/>
        </authorList>
    </citation>
    <scope>NUCLEOTIDE SEQUENCE [LARGE SCALE GENOMIC DNA]</scope>
    <source>
        <strain evidence="1 2">JCM 13850</strain>
    </source>
</reference>